<comment type="caution">
    <text evidence="1">The sequence shown here is derived from an EMBL/GenBank/DDBJ whole genome shotgun (WGS) entry which is preliminary data.</text>
</comment>
<dbReference type="EMBL" id="JARK01001410">
    <property type="protein sequence ID" value="EYC06679.1"/>
    <property type="molecule type" value="Genomic_DNA"/>
</dbReference>
<proteinExistence type="predicted"/>
<sequence>MRSSNQRVCICILYENKFNPMHLVTAHFTNGDFTFRPSQGETWFPDRNRLDFVLFRSKVLYLGLYPSTSGPDGAVNCNRGRENSGIRRPSAKPRRASYALSYVLRRGSVVAQFSGRQVFFGTTVECYNCFNFFVFYFQFHVNFELELFPSMSSFHLFLEQPISSFSVFSA</sequence>
<dbReference type="Proteomes" id="UP000024635">
    <property type="component" value="Unassembled WGS sequence"/>
</dbReference>
<accession>A0A016TUI3</accession>
<organism evidence="1 2">
    <name type="scientific">Ancylostoma ceylanicum</name>
    <dbReference type="NCBI Taxonomy" id="53326"/>
    <lineage>
        <taxon>Eukaryota</taxon>
        <taxon>Metazoa</taxon>
        <taxon>Ecdysozoa</taxon>
        <taxon>Nematoda</taxon>
        <taxon>Chromadorea</taxon>
        <taxon>Rhabditida</taxon>
        <taxon>Rhabditina</taxon>
        <taxon>Rhabditomorpha</taxon>
        <taxon>Strongyloidea</taxon>
        <taxon>Ancylostomatidae</taxon>
        <taxon>Ancylostomatinae</taxon>
        <taxon>Ancylostoma</taxon>
    </lineage>
</organism>
<gene>
    <name evidence="1" type="primary">Acey_s0074.g831</name>
    <name evidence="1" type="ORF">Y032_0074g831</name>
</gene>
<dbReference type="AlphaFoldDB" id="A0A016TUI3"/>
<evidence type="ECO:0000313" key="1">
    <source>
        <dbReference type="EMBL" id="EYC06679.1"/>
    </source>
</evidence>
<evidence type="ECO:0000313" key="2">
    <source>
        <dbReference type="Proteomes" id="UP000024635"/>
    </source>
</evidence>
<protein>
    <submittedName>
        <fullName evidence="1">Uncharacterized protein</fullName>
    </submittedName>
</protein>
<name>A0A016TUI3_9BILA</name>
<keyword evidence="2" id="KW-1185">Reference proteome</keyword>
<reference evidence="2" key="1">
    <citation type="journal article" date="2015" name="Nat. Genet.">
        <title>The genome and transcriptome of the zoonotic hookworm Ancylostoma ceylanicum identify infection-specific gene families.</title>
        <authorList>
            <person name="Schwarz E.M."/>
            <person name="Hu Y."/>
            <person name="Antoshechkin I."/>
            <person name="Miller M.M."/>
            <person name="Sternberg P.W."/>
            <person name="Aroian R.V."/>
        </authorList>
    </citation>
    <scope>NUCLEOTIDE SEQUENCE</scope>
    <source>
        <strain evidence="2">HY135</strain>
    </source>
</reference>